<reference evidence="3" key="1">
    <citation type="submission" date="2017-09" db="EMBL/GenBank/DDBJ databases">
        <title>FDA dAtabase for Regulatory Grade micrObial Sequences (FDA-ARGOS): Supporting development and validation of Infectious Disease Dx tests.</title>
        <authorList>
            <person name="Minogue T."/>
            <person name="Wolcott M."/>
            <person name="Wasieloski L."/>
            <person name="Aguilar W."/>
            <person name="Moore D."/>
            <person name="Tallon L."/>
            <person name="Sadzewicz L."/>
            <person name="Ott S."/>
            <person name="Zhao X."/>
            <person name="Nagaraj S."/>
            <person name="Vavikolanu K."/>
            <person name="Aluvathingal J."/>
            <person name="Nadendla S."/>
            <person name="Sichtig H."/>
        </authorList>
    </citation>
    <scope>NUCLEOTIDE SEQUENCE [LARGE SCALE GENOMIC DNA]</scope>
    <source>
        <strain evidence="3">FDAARGOS_390</strain>
    </source>
</reference>
<evidence type="ECO:0000256" key="1">
    <source>
        <dbReference type="SAM" id="MobiDB-lite"/>
    </source>
</evidence>
<organism evidence="2 3">
    <name type="scientific">Burkholderia gladioli</name>
    <name type="common">Pseudomonas marginata</name>
    <name type="synonym">Phytomonas marginata</name>
    <dbReference type="NCBI Taxonomy" id="28095"/>
    <lineage>
        <taxon>Bacteria</taxon>
        <taxon>Pseudomonadati</taxon>
        <taxon>Pseudomonadota</taxon>
        <taxon>Betaproteobacteria</taxon>
        <taxon>Burkholderiales</taxon>
        <taxon>Burkholderiaceae</taxon>
        <taxon>Burkholderia</taxon>
    </lineage>
</organism>
<comment type="caution">
    <text evidence="2">The sequence shown here is derived from an EMBL/GenBank/DDBJ whole genome shotgun (WGS) entry which is preliminary data.</text>
</comment>
<accession>A0A2A7SH31</accession>
<sequence length="129" mass="14038">MKPNPVSSVESDREPGRPPIEAEPGPVLDLGDARDRRIVADALRVLLRERSDALAYAMRVADEHGRARPDAGDFLLSDIIRLARLVERAEHRQAAVMRRGNGGAGRARIERAGESIQAGQPSALESRLA</sequence>
<evidence type="ECO:0000313" key="2">
    <source>
        <dbReference type="EMBL" id="PEH42580.1"/>
    </source>
</evidence>
<protein>
    <submittedName>
        <fullName evidence="2">Uncharacterized protein</fullName>
    </submittedName>
</protein>
<dbReference type="AlphaFoldDB" id="A0A2A7SH31"/>
<evidence type="ECO:0000313" key="3">
    <source>
        <dbReference type="Proteomes" id="UP000220629"/>
    </source>
</evidence>
<gene>
    <name evidence="2" type="ORF">CRM94_10690</name>
</gene>
<dbReference type="Proteomes" id="UP000220629">
    <property type="component" value="Unassembled WGS sequence"/>
</dbReference>
<name>A0A2A7SH31_BURGA</name>
<dbReference type="EMBL" id="PDDY01000001">
    <property type="protein sequence ID" value="PEH42580.1"/>
    <property type="molecule type" value="Genomic_DNA"/>
</dbReference>
<feature type="region of interest" description="Disordered" evidence="1">
    <location>
        <begin position="98"/>
        <end position="129"/>
    </location>
</feature>
<dbReference type="RefSeq" id="WP_098152391.1">
    <property type="nucleotide sequence ID" value="NZ_CADEWX010000009.1"/>
</dbReference>
<proteinExistence type="predicted"/>
<feature type="region of interest" description="Disordered" evidence="1">
    <location>
        <begin position="1"/>
        <end position="29"/>
    </location>
</feature>